<evidence type="ECO:0000313" key="2">
    <source>
        <dbReference type="EMBL" id="GGR31735.1"/>
    </source>
</evidence>
<reference evidence="3 4" key="2">
    <citation type="submission" date="2017-09" db="EMBL/GenBank/DDBJ databases">
        <authorList>
            <person name="Lee N."/>
            <person name="Cho B.-K."/>
        </authorList>
    </citation>
    <scope>NUCLEOTIDE SEQUENCE [LARGE SCALE GENOMIC DNA]</scope>
    <source>
        <strain evidence="3 4">ATCC 19740</strain>
    </source>
</reference>
<evidence type="ECO:0000313" key="3">
    <source>
        <dbReference type="EMBL" id="QEV33600.1"/>
    </source>
</evidence>
<feature type="domain" description="HTH luxR-type" evidence="1">
    <location>
        <begin position="265"/>
        <end position="322"/>
    </location>
</feature>
<name>A0AAV4KJB1_9ACTN</name>
<dbReference type="GO" id="GO:0006355">
    <property type="term" value="P:regulation of DNA-templated transcription"/>
    <property type="evidence" value="ECO:0007669"/>
    <property type="project" value="InterPro"/>
</dbReference>
<gene>
    <name evidence="3" type="ORF">CP977_16670</name>
    <name evidence="2" type="ORF">GCM10010497_37590</name>
</gene>
<dbReference type="PANTHER" id="PTHR34293">
    <property type="entry name" value="HTH-TYPE TRANSCRIPTIONAL REGULATOR TRMBL2"/>
    <property type="match status" value="1"/>
</dbReference>
<dbReference type="SUPFAM" id="SSF46894">
    <property type="entry name" value="C-terminal effector domain of the bipartite response regulators"/>
    <property type="match status" value="1"/>
</dbReference>
<reference evidence="2" key="3">
    <citation type="submission" date="2023-08" db="EMBL/GenBank/DDBJ databases">
        <authorList>
            <person name="Sun Q."/>
            <person name="Ohkuma M."/>
        </authorList>
    </citation>
    <scope>NUCLEOTIDE SEQUENCE</scope>
    <source>
        <strain evidence="2">JCM 4205</strain>
    </source>
</reference>
<evidence type="ECO:0000259" key="1">
    <source>
        <dbReference type="SMART" id="SM00421"/>
    </source>
</evidence>
<dbReference type="InterPro" id="IPR051797">
    <property type="entry name" value="TrmB-like"/>
</dbReference>
<dbReference type="Proteomes" id="UP000326029">
    <property type="component" value="Chromosome"/>
</dbReference>
<sequence length="328" mass="36526">MGSDMSGLGLSAPEEAVYRHFLRNPDTSDDEIHTLLGLDRREVDASVRRLCALGVLNRTGPGALAAADPETTVDRLTDLCLRELHRELARVTQARHLVAELRREQPREAVSAPRIERLADVERIRARIDDLAFFAREEILSVEPHVELTPENIAHARPLDQRCLRRGVRIRSVVPRMALGHPPTVGYLRELASQGAQIRVAQAVTERVLVYDRSTALVPVDPDDTARGALLVREDGLVAHVLALFEKIWSEAEPLPSHDGDGDGPDRPTELERRVLESMCRVSKDEIGARELGISVRSYRRHVADLMQLLGAVGRPQAALLARERGWI</sequence>
<keyword evidence="4" id="KW-1185">Reference proteome</keyword>
<dbReference type="InterPro" id="IPR000792">
    <property type="entry name" value="Tscrpt_reg_LuxR_C"/>
</dbReference>
<dbReference type="InterPro" id="IPR016032">
    <property type="entry name" value="Sig_transdc_resp-reg_C-effctor"/>
</dbReference>
<evidence type="ECO:0000313" key="5">
    <source>
        <dbReference type="Proteomes" id="UP000642014"/>
    </source>
</evidence>
<dbReference type="PANTHER" id="PTHR34293:SF1">
    <property type="entry name" value="HTH-TYPE TRANSCRIPTIONAL REGULATOR TRMBL2"/>
    <property type="match status" value="1"/>
</dbReference>
<dbReference type="Gene3D" id="1.10.10.10">
    <property type="entry name" value="Winged helix-like DNA-binding domain superfamily/Winged helix DNA-binding domain"/>
    <property type="match status" value="1"/>
</dbReference>
<dbReference type="EMBL" id="BMSJ01000007">
    <property type="protein sequence ID" value="GGR31735.1"/>
    <property type="molecule type" value="Genomic_DNA"/>
</dbReference>
<dbReference type="SMART" id="SM00421">
    <property type="entry name" value="HTH_LUXR"/>
    <property type="match status" value="1"/>
</dbReference>
<protein>
    <submittedName>
        <fullName evidence="2 3">Transcriptional regulator</fullName>
    </submittedName>
</protein>
<dbReference type="AlphaFoldDB" id="A0AAV4KJB1"/>
<organism evidence="2 5">
    <name type="scientific">Streptomyces cinereoruber</name>
    <dbReference type="NCBI Taxonomy" id="67260"/>
    <lineage>
        <taxon>Bacteria</taxon>
        <taxon>Bacillati</taxon>
        <taxon>Actinomycetota</taxon>
        <taxon>Actinomycetes</taxon>
        <taxon>Kitasatosporales</taxon>
        <taxon>Streptomycetaceae</taxon>
        <taxon>Streptomyces</taxon>
    </lineage>
</organism>
<dbReference type="EMBL" id="CP023693">
    <property type="protein sequence ID" value="QEV33600.1"/>
    <property type="molecule type" value="Genomic_DNA"/>
</dbReference>
<accession>A0AAV4KJB1</accession>
<proteinExistence type="predicted"/>
<dbReference type="Proteomes" id="UP000642014">
    <property type="component" value="Unassembled WGS sequence"/>
</dbReference>
<evidence type="ECO:0000313" key="4">
    <source>
        <dbReference type="Proteomes" id="UP000326029"/>
    </source>
</evidence>
<dbReference type="InterPro" id="IPR036388">
    <property type="entry name" value="WH-like_DNA-bd_sf"/>
</dbReference>
<dbReference type="GO" id="GO:0003677">
    <property type="term" value="F:DNA binding"/>
    <property type="evidence" value="ECO:0007669"/>
    <property type="project" value="InterPro"/>
</dbReference>
<reference evidence="2 5" key="1">
    <citation type="journal article" date="2014" name="Int. J. Syst. Evol. Microbiol.">
        <title>Complete genome sequence of Corynebacterium casei LMG S-19264T (=DSM 44701T), isolated from a smear-ripened cheese.</title>
        <authorList>
            <consortium name="US DOE Joint Genome Institute (JGI-PGF)"/>
            <person name="Walter F."/>
            <person name="Albersmeier A."/>
            <person name="Kalinowski J."/>
            <person name="Ruckert C."/>
        </authorList>
    </citation>
    <scope>NUCLEOTIDE SEQUENCE [LARGE SCALE GENOMIC DNA]</scope>
    <source>
        <strain evidence="2 5">JCM 4205</strain>
    </source>
</reference>